<keyword evidence="2" id="KW-1133">Transmembrane helix</keyword>
<protein>
    <submittedName>
        <fullName evidence="3">Uncharacterized protein</fullName>
    </submittedName>
</protein>
<comment type="caution">
    <text evidence="3">The sequence shown here is derived from an EMBL/GenBank/DDBJ whole genome shotgun (WGS) entry which is preliminary data.</text>
</comment>
<dbReference type="Proteomes" id="UP001142400">
    <property type="component" value="Unassembled WGS sequence"/>
</dbReference>
<evidence type="ECO:0000256" key="1">
    <source>
        <dbReference type="SAM" id="MobiDB-lite"/>
    </source>
</evidence>
<feature type="region of interest" description="Disordered" evidence="1">
    <location>
        <begin position="80"/>
        <end position="110"/>
    </location>
</feature>
<gene>
    <name evidence="3" type="ORF">NQU54_33405</name>
</gene>
<dbReference type="AlphaFoldDB" id="A0A9X2RYX5"/>
<organism evidence="3 4">
    <name type="scientific">Streptomyces malaysiensis subsp. samsunensis</name>
    <dbReference type="NCBI Taxonomy" id="459658"/>
    <lineage>
        <taxon>Bacteria</taxon>
        <taxon>Bacillati</taxon>
        <taxon>Actinomycetota</taxon>
        <taxon>Actinomycetes</taxon>
        <taxon>Kitasatosporales</taxon>
        <taxon>Streptomycetaceae</taxon>
        <taxon>Streptomyces</taxon>
        <taxon>Streptomyces violaceusniger group</taxon>
    </lineage>
</organism>
<proteinExistence type="predicted"/>
<evidence type="ECO:0000313" key="3">
    <source>
        <dbReference type="EMBL" id="MCQ8833820.1"/>
    </source>
</evidence>
<evidence type="ECO:0000256" key="2">
    <source>
        <dbReference type="SAM" id="Phobius"/>
    </source>
</evidence>
<evidence type="ECO:0000313" key="4">
    <source>
        <dbReference type="Proteomes" id="UP001142400"/>
    </source>
</evidence>
<dbReference type="EMBL" id="JANIIC010000048">
    <property type="protein sequence ID" value="MCQ8833820.1"/>
    <property type="molecule type" value="Genomic_DNA"/>
</dbReference>
<keyword evidence="2" id="KW-0812">Transmembrane</keyword>
<feature type="transmembrane region" description="Helical" evidence="2">
    <location>
        <begin position="24"/>
        <end position="42"/>
    </location>
</feature>
<name>A0A9X2RYX5_STRMQ</name>
<keyword evidence="4" id="KW-1185">Reference proteome</keyword>
<accession>A0A9X2RYX5</accession>
<reference evidence="3" key="1">
    <citation type="submission" date="2022-06" db="EMBL/GenBank/DDBJ databases">
        <title>WGS of actinobacteria.</title>
        <authorList>
            <person name="Thawai C."/>
        </authorList>
    </citation>
    <scope>NUCLEOTIDE SEQUENCE</scope>
    <source>
        <strain evidence="3">DSM 42010</strain>
    </source>
</reference>
<keyword evidence="2" id="KW-0472">Membrane</keyword>
<sequence length="110" mass="11592">MTGVLLAGKLGDLGDSWITMFENWATKGLQAGLLVLVVVIMIQKFSLKAGIGALILMVIALGLYNSRNDLADMFEDEVKNPSKSAPAVPGIVRDGPPAARDHSAGVGSWL</sequence>
<feature type="transmembrane region" description="Helical" evidence="2">
    <location>
        <begin position="49"/>
        <end position="66"/>
    </location>
</feature>
<dbReference type="RefSeq" id="WP_257634295.1">
    <property type="nucleotide sequence ID" value="NZ_JANIIC010000048.1"/>
</dbReference>